<reference evidence="1" key="1">
    <citation type="submission" date="2018-06" db="EMBL/GenBank/DDBJ databases">
        <authorList>
            <person name="Zhirakovskaya E."/>
        </authorList>
    </citation>
    <scope>NUCLEOTIDE SEQUENCE</scope>
</reference>
<dbReference type="PANTHER" id="PTHR33361:SF2">
    <property type="entry name" value="DUF885 DOMAIN-CONTAINING PROTEIN"/>
    <property type="match status" value="1"/>
</dbReference>
<dbReference type="Pfam" id="PF05960">
    <property type="entry name" value="DUF885"/>
    <property type="match status" value="1"/>
</dbReference>
<dbReference type="PANTHER" id="PTHR33361">
    <property type="entry name" value="GLR0591 PROTEIN"/>
    <property type="match status" value="1"/>
</dbReference>
<accession>A0A3B1E890</accession>
<organism evidence="1">
    <name type="scientific">hydrothermal vent metagenome</name>
    <dbReference type="NCBI Taxonomy" id="652676"/>
    <lineage>
        <taxon>unclassified sequences</taxon>
        <taxon>metagenomes</taxon>
        <taxon>ecological metagenomes</taxon>
    </lineage>
</organism>
<dbReference type="AlphaFoldDB" id="A0A3B1E890"/>
<evidence type="ECO:0000313" key="1">
    <source>
        <dbReference type="EMBL" id="VAX40907.1"/>
    </source>
</evidence>
<sequence length="591" mass="67112">MRHMLPMLLLCTLIGSAAAQPVDPLPANLPSTPESVVLVDLLSDYQADRRAVSSFYGMSFDTHALDRLEALHTEAAERLAATDFAALDQQGKIDFLLFRTKLESQAAGLVLARARLEEMRPLIPFAETIAALERDRVAMRPIDFAKVAATLDLLDDEIKAIRARIDKGRKDDNTDQQAEDDDRLIVSPVLAQRTAGTLREMARTLNSWFGYSDGYKPEFGWWVSAPFADAHKALSDYADYLRKTVAGIEGKDDDPLLGDPIGREKLLADLRAEWIPYTPEELIAIAEREFAWCEAEMRNAAREMDLGDDWQAALEQVKQDHAPPGEQDELVASLARESIDFLTERDMVTIPPLAAELWRLEMIKPRNQRTHPFAFYGGNYMGIAYPTDEMSHGDKLMSMRGNNRHFTRAIVHHELIPGHHLQGFIAKRERPYRRAFSTPFLFEGWCLYWEMVLYDAGFAHSPEDRIGMLFWRMHRCARIIVSLKFHLGEMSPDEMVEFLVERVGHERSNATAEVRRYIGSSYSPLYQAAYMLGGLQLRELRRELVETGTMTERAFHDAVLSHNAIPVELIRASLTGSELTPETQTSWRFGE</sequence>
<dbReference type="InterPro" id="IPR010281">
    <property type="entry name" value="DUF885"/>
</dbReference>
<dbReference type="EMBL" id="UOGK01000466">
    <property type="protein sequence ID" value="VAX40907.1"/>
    <property type="molecule type" value="Genomic_DNA"/>
</dbReference>
<proteinExistence type="predicted"/>
<protein>
    <submittedName>
        <fullName evidence="1">X-Pro dipeptidyl-peptidase</fullName>
    </submittedName>
</protein>
<gene>
    <name evidence="1" type="ORF">MNBD_PLANCTO03-747</name>
</gene>
<name>A0A3B1E890_9ZZZZ</name>